<reference evidence="2" key="1">
    <citation type="submission" date="2019-02" db="EMBL/GenBank/DDBJ databases">
        <title>Complete genome sequence of Rhodoferax sp. Gr-4.</title>
        <authorList>
            <person name="Jin L."/>
        </authorList>
    </citation>
    <scope>NUCLEOTIDE SEQUENCE [LARGE SCALE GENOMIC DNA]</scope>
    <source>
        <strain evidence="2">Gr-4</strain>
    </source>
</reference>
<dbReference type="AlphaFoldDB" id="A0A515EQQ7"/>
<reference evidence="2" key="2">
    <citation type="journal article" date="2020" name="Int. J. Syst. Evol. Microbiol.">
        <title>Genomic insights into a novel species Rhodoferax aquaticus sp. nov., isolated from freshwater.</title>
        <authorList>
            <person name="Li T."/>
            <person name="Zhuo Y."/>
            <person name="Jin C.Z."/>
            <person name="Wu X."/>
            <person name="Ko S.R."/>
            <person name="Jin F.J."/>
            <person name="Ahn C.Y."/>
            <person name="Oh H.M."/>
            <person name="Lee H.G."/>
            <person name="Jin L."/>
        </authorList>
    </citation>
    <scope>NUCLEOTIDE SEQUENCE [LARGE SCALE GENOMIC DNA]</scope>
    <source>
        <strain evidence="2">Gr-4</strain>
    </source>
</reference>
<protein>
    <submittedName>
        <fullName evidence="1">Uncharacterized protein</fullName>
    </submittedName>
</protein>
<keyword evidence="2" id="KW-1185">Reference proteome</keyword>
<proteinExistence type="predicted"/>
<organism evidence="1 2">
    <name type="scientific">Rhodoferax aquaticus</name>
    <dbReference type="NCBI Taxonomy" id="2527691"/>
    <lineage>
        <taxon>Bacteria</taxon>
        <taxon>Pseudomonadati</taxon>
        <taxon>Pseudomonadota</taxon>
        <taxon>Betaproteobacteria</taxon>
        <taxon>Burkholderiales</taxon>
        <taxon>Comamonadaceae</taxon>
        <taxon>Rhodoferax</taxon>
    </lineage>
</organism>
<accession>A0A515EQQ7</accession>
<evidence type="ECO:0000313" key="1">
    <source>
        <dbReference type="EMBL" id="QDL54997.1"/>
    </source>
</evidence>
<name>A0A515EQQ7_9BURK</name>
<dbReference type="KEGG" id="rhg:EXZ61_12945"/>
<evidence type="ECO:0000313" key="2">
    <source>
        <dbReference type="Proteomes" id="UP000317365"/>
    </source>
</evidence>
<dbReference type="Proteomes" id="UP000317365">
    <property type="component" value="Chromosome"/>
</dbReference>
<gene>
    <name evidence="1" type="ORF">EXZ61_12945</name>
</gene>
<dbReference type="EMBL" id="CP036282">
    <property type="protein sequence ID" value="QDL54997.1"/>
    <property type="molecule type" value="Genomic_DNA"/>
</dbReference>
<sequence length="230" mass="25596">MAELTQQIEIHSQRFIKSASFNYVDIVLECETKAATQNIAAQGGSLIHDVQCRAQLPETLIFDEEERVIHFIAELFAGYAYIEIIERVDGEDHLSVMTTGKGNVETNPFFEQEELEITLTVGNTAPITMLKVSRSSGPLNAFFDQLPASSRSTPGERRDSTIMLIESELQDALDAQGHPDVKFQIEDRSHQANHPTIDFKCLAPIKPASFDQQMFKSTILQSGLGLLKSP</sequence>
<dbReference type="RefSeq" id="WP_142812157.1">
    <property type="nucleotide sequence ID" value="NZ_CP036282.1"/>
</dbReference>